<dbReference type="Proteomes" id="UP000075502">
    <property type="component" value="Unassembled WGS sequence"/>
</dbReference>
<name>A0A150U1P5_SORCE</name>
<proteinExistence type="predicted"/>
<evidence type="ECO:0008006" key="3">
    <source>
        <dbReference type="Google" id="ProtNLM"/>
    </source>
</evidence>
<accession>A0A150U1P5</accession>
<dbReference type="Pfam" id="PF09700">
    <property type="entry name" value="Cas_Cmr3"/>
    <property type="match status" value="1"/>
</dbReference>
<sequence length="383" mass="41110">MTIRITLFFEPLDVLQFRDHRPFDAGMHHVASSVFPRPTVFRGAVRTALFRALGARFEAADPFFEVQHAWARDWLGGRDTPGSLALRGPLLARSSGDRVAPLFHAPHDLAWPPRGAAAGTAHLLAPHKPGVDLAPRRFRWSPRAVEQVSSELAWTGRDIGKDSVDDFFTEAGASVYLAAGAGSVNLGSEPDHPLRVTKKDVLQSEVRVGIARDPEQLAASDGMLYMTTPFRLAPGAGFAVDVALPGDATDAARALVRQVDGRRATLGGKGHGARIRIFDGPLPLLVDPFDAPAARPPRCKLWLQTPLPLRQPLPPDLTLVAKRSEPVGGFDLQTGAPRELRAALPAGAVVHFIGSLRDLATEADLRTGYGTALLVSPSHGVIS</sequence>
<dbReference type="EMBL" id="JEME01000196">
    <property type="protein sequence ID" value="KYG10843.1"/>
    <property type="molecule type" value="Genomic_DNA"/>
</dbReference>
<protein>
    <recommendedName>
        <fullName evidence="3">CRISPR-associated protein Cmr3</fullName>
    </recommendedName>
</protein>
<dbReference type="Gene3D" id="2.60.40.4350">
    <property type="match status" value="1"/>
</dbReference>
<organism evidence="1 2">
    <name type="scientific">Sorangium cellulosum</name>
    <name type="common">Polyangium cellulosum</name>
    <dbReference type="NCBI Taxonomy" id="56"/>
    <lineage>
        <taxon>Bacteria</taxon>
        <taxon>Pseudomonadati</taxon>
        <taxon>Myxococcota</taxon>
        <taxon>Polyangia</taxon>
        <taxon>Polyangiales</taxon>
        <taxon>Polyangiaceae</taxon>
        <taxon>Sorangium</taxon>
    </lineage>
</organism>
<reference evidence="1 2" key="1">
    <citation type="submission" date="2014-02" db="EMBL/GenBank/DDBJ databases">
        <title>The small core and large imbalanced accessory genome model reveals a collaborative survival strategy of Sorangium cellulosum strains in nature.</title>
        <authorList>
            <person name="Han K."/>
            <person name="Peng R."/>
            <person name="Blom J."/>
            <person name="Li Y.-Z."/>
        </authorList>
    </citation>
    <scope>NUCLEOTIDE SEQUENCE [LARGE SCALE GENOMIC DNA]</scope>
    <source>
        <strain evidence="1 2">So0007-03</strain>
    </source>
</reference>
<dbReference type="Gene3D" id="3.30.70.2940">
    <property type="match status" value="1"/>
</dbReference>
<gene>
    <name evidence="1" type="ORF">BE21_58710</name>
</gene>
<dbReference type="AlphaFoldDB" id="A0A150U1P5"/>
<comment type="caution">
    <text evidence="1">The sequence shown here is derived from an EMBL/GenBank/DDBJ whole genome shotgun (WGS) entry which is preliminary data.</text>
</comment>
<dbReference type="InterPro" id="IPR019117">
    <property type="entry name" value="CRISPR-assoc_protein_Cmr3"/>
</dbReference>
<evidence type="ECO:0000313" key="1">
    <source>
        <dbReference type="EMBL" id="KYG10843.1"/>
    </source>
</evidence>
<evidence type="ECO:0000313" key="2">
    <source>
        <dbReference type="Proteomes" id="UP000075502"/>
    </source>
</evidence>